<accession>A0A8S9HV64</accession>
<organism evidence="1">
    <name type="scientific">Brassica cretica</name>
    <name type="common">Mustard</name>
    <dbReference type="NCBI Taxonomy" id="69181"/>
    <lineage>
        <taxon>Eukaryota</taxon>
        <taxon>Viridiplantae</taxon>
        <taxon>Streptophyta</taxon>
        <taxon>Embryophyta</taxon>
        <taxon>Tracheophyta</taxon>
        <taxon>Spermatophyta</taxon>
        <taxon>Magnoliopsida</taxon>
        <taxon>eudicotyledons</taxon>
        <taxon>Gunneridae</taxon>
        <taxon>Pentapetalae</taxon>
        <taxon>rosids</taxon>
        <taxon>malvids</taxon>
        <taxon>Brassicales</taxon>
        <taxon>Brassicaceae</taxon>
        <taxon>Brassiceae</taxon>
        <taxon>Brassica</taxon>
    </lineage>
</organism>
<dbReference type="EMBL" id="QGKY02001250">
    <property type="protein sequence ID" value="KAF2561484.1"/>
    <property type="molecule type" value="Genomic_DNA"/>
</dbReference>
<evidence type="ECO:0000313" key="1">
    <source>
        <dbReference type="EMBL" id="KAF2561484.1"/>
    </source>
</evidence>
<sequence length="77" mass="8394">MFVTRFDMSIRILSRGEESSILATGLRHSNSALAGESPEKMIAFSASALYSLQLEDKNLVVTDCNCQNDSVLCTYSG</sequence>
<reference evidence="1" key="1">
    <citation type="submission" date="2019-12" db="EMBL/GenBank/DDBJ databases">
        <title>Genome sequencing and annotation of Brassica cretica.</title>
        <authorList>
            <person name="Studholme D.J."/>
            <person name="Sarris P.F."/>
        </authorList>
    </citation>
    <scope>NUCLEOTIDE SEQUENCE</scope>
    <source>
        <strain evidence="1">PFS-102/07</strain>
        <tissue evidence="1">Leaf</tissue>
    </source>
</reference>
<name>A0A8S9HV64_BRACR</name>
<dbReference type="AlphaFoldDB" id="A0A8S9HV64"/>
<proteinExistence type="predicted"/>
<gene>
    <name evidence="1" type="ORF">F2Q70_00014679</name>
</gene>
<protein>
    <submittedName>
        <fullName evidence="1">Uncharacterized protein</fullName>
    </submittedName>
</protein>
<comment type="caution">
    <text evidence="1">The sequence shown here is derived from an EMBL/GenBank/DDBJ whole genome shotgun (WGS) entry which is preliminary data.</text>
</comment>